<evidence type="ECO:0000313" key="2">
    <source>
        <dbReference type="Proteomes" id="UP000593571"/>
    </source>
</evidence>
<evidence type="ECO:0000313" key="1">
    <source>
        <dbReference type="EMBL" id="KAF6465931.1"/>
    </source>
</evidence>
<reference evidence="1 2" key="1">
    <citation type="journal article" date="2020" name="Nature">
        <title>Six reference-quality genomes reveal evolution of bat adaptations.</title>
        <authorList>
            <person name="Jebb D."/>
            <person name="Huang Z."/>
            <person name="Pippel M."/>
            <person name="Hughes G.M."/>
            <person name="Lavrichenko K."/>
            <person name="Devanna P."/>
            <person name="Winkler S."/>
            <person name="Jermiin L.S."/>
            <person name="Skirmuntt E.C."/>
            <person name="Katzourakis A."/>
            <person name="Burkitt-Gray L."/>
            <person name="Ray D.A."/>
            <person name="Sullivan K.A.M."/>
            <person name="Roscito J.G."/>
            <person name="Kirilenko B.M."/>
            <person name="Davalos L.M."/>
            <person name="Corthals A.P."/>
            <person name="Power M.L."/>
            <person name="Jones G."/>
            <person name="Ransome R.D."/>
            <person name="Dechmann D.K.N."/>
            <person name="Locatelli A.G."/>
            <person name="Puechmaille S.J."/>
            <person name="Fedrigo O."/>
            <person name="Jarvis E.D."/>
            <person name="Hiller M."/>
            <person name="Vernes S.C."/>
            <person name="Myers E.W."/>
            <person name="Teeling E.C."/>
        </authorList>
    </citation>
    <scope>NUCLEOTIDE SEQUENCE [LARGE SCALE GENOMIC DNA]</scope>
    <source>
        <strain evidence="1">MRouAeg1</strain>
        <tissue evidence="1">Muscle</tissue>
    </source>
</reference>
<name>A0A7J8H1I8_ROUAE</name>
<dbReference type="AlphaFoldDB" id="A0A7J8H1I8"/>
<dbReference type="EMBL" id="JACASE010000005">
    <property type="protein sequence ID" value="KAF6465931.1"/>
    <property type="molecule type" value="Genomic_DNA"/>
</dbReference>
<proteinExistence type="predicted"/>
<comment type="caution">
    <text evidence="1">The sequence shown here is derived from an EMBL/GenBank/DDBJ whole genome shotgun (WGS) entry which is preliminary data.</text>
</comment>
<organism evidence="1 2">
    <name type="scientific">Rousettus aegyptiacus</name>
    <name type="common">Egyptian fruit bat</name>
    <name type="synonym">Pteropus aegyptiacus</name>
    <dbReference type="NCBI Taxonomy" id="9407"/>
    <lineage>
        <taxon>Eukaryota</taxon>
        <taxon>Metazoa</taxon>
        <taxon>Chordata</taxon>
        <taxon>Craniata</taxon>
        <taxon>Vertebrata</taxon>
        <taxon>Euteleostomi</taxon>
        <taxon>Mammalia</taxon>
        <taxon>Eutheria</taxon>
        <taxon>Laurasiatheria</taxon>
        <taxon>Chiroptera</taxon>
        <taxon>Yinpterochiroptera</taxon>
        <taxon>Pteropodoidea</taxon>
        <taxon>Pteropodidae</taxon>
        <taxon>Rousettinae</taxon>
        <taxon>Rousettus</taxon>
    </lineage>
</organism>
<keyword evidence="2" id="KW-1185">Reference proteome</keyword>
<accession>A0A7J8H1I8</accession>
<dbReference type="Proteomes" id="UP000593571">
    <property type="component" value="Unassembled WGS sequence"/>
</dbReference>
<gene>
    <name evidence="1" type="ORF">HJG63_011295</name>
</gene>
<protein>
    <submittedName>
        <fullName evidence="1">Uncharacterized protein</fullName>
    </submittedName>
</protein>
<sequence length="182" mass="21011">MTKQSQGPDQKPGLSTASIASHVRAYREISYQIDLAESLTHCRHLIQVSFFSSSFLTFHIHVMEIYLSKESICNLEESWCFYLLSKKKKKKKIKSPFNLSCCQKGRAKIVKVQRKAVKIIYGMHGRRACHEKKNSKPRDHFIWKGKLPEAQCLQYNKLTTGIGKANQDLAFTFPPKYKNQTI</sequence>